<proteinExistence type="predicted"/>
<evidence type="ECO:0000313" key="1">
    <source>
        <dbReference type="EMBL" id="CRK90755.1"/>
    </source>
</evidence>
<keyword evidence="2" id="KW-1185">Reference proteome</keyword>
<organism evidence="1 2">
    <name type="scientific">Clunio marinus</name>
    <dbReference type="NCBI Taxonomy" id="568069"/>
    <lineage>
        <taxon>Eukaryota</taxon>
        <taxon>Metazoa</taxon>
        <taxon>Ecdysozoa</taxon>
        <taxon>Arthropoda</taxon>
        <taxon>Hexapoda</taxon>
        <taxon>Insecta</taxon>
        <taxon>Pterygota</taxon>
        <taxon>Neoptera</taxon>
        <taxon>Endopterygota</taxon>
        <taxon>Diptera</taxon>
        <taxon>Nematocera</taxon>
        <taxon>Chironomoidea</taxon>
        <taxon>Chironomidae</taxon>
        <taxon>Clunio</taxon>
    </lineage>
</organism>
<reference evidence="1 2" key="1">
    <citation type="submission" date="2015-04" db="EMBL/GenBank/DDBJ databases">
        <authorList>
            <person name="Syromyatnikov M.Y."/>
            <person name="Popov V.N."/>
        </authorList>
    </citation>
    <scope>NUCLEOTIDE SEQUENCE [LARGE SCALE GENOMIC DNA]</scope>
</reference>
<dbReference type="Proteomes" id="UP000183832">
    <property type="component" value="Unassembled WGS sequence"/>
</dbReference>
<dbReference type="EMBL" id="CVRI01000020">
    <property type="protein sequence ID" value="CRK90755.1"/>
    <property type="molecule type" value="Genomic_DNA"/>
</dbReference>
<accession>A0A1J1HS00</accession>
<protein>
    <submittedName>
        <fullName evidence="1">CLUMA_CG004447, isoform A</fullName>
    </submittedName>
</protein>
<evidence type="ECO:0000313" key="2">
    <source>
        <dbReference type="Proteomes" id="UP000183832"/>
    </source>
</evidence>
<gene>
    <name evidence="1" type="ORF">CLUMA_CG004447</name>
</gene>
<name>A0A1J1HS00_9DIPT</name>
<dbReference type="AlphaFoldDB" id="A0A1J1HS00"/>
<sequence length="66" mass="7637">MRFHRAMSIEKVTPVANTRRKKNVTKGRTFMLSFMLGSLVQAENCPFSRSFPSFHLNDFGLPFPKM</sequence>